<feature type="transmembrane region" description="Helical" evidence="1">
    <location>
        <begin position="6"/>
        <end position="23"/>
    </location>
</feature>
<proteinExistence type="predicted"/>
<evidence type="ECO:0000313" key="3">
    <source>
        <dbReference type="Proteomes" id="UP000735302"/>
    </source>
</evidence>
<dbReference type="EMBL" id="BLXT01006904">
    <property type="protein sequence ID" value="GFO34467.1"/>
    <property type="molecule type" value="Genomic_DNA"/>
</dbReference>
<keyword evidence="1" id="KW-1133">Transmembrane helix</keyword>
<name>A0AAV4CRG4_9GAST</name>
<evidence type="ECO:0000313" key="2">
    <source>
        <dbReference type="EMBL" id="GFO34467.1"/>
    </source>
</evidence>
<feature type="transmembrane region" description="Helical" evidence="1">
    <location>
        <begin position="58"/>
        <end position="77"/>
    </location>
</feature>
<evidence type="ECO:0000256" key="1">
    <source>
        <dbReference type="SAM" id="Phobius"/>
    </source>
</evidence>
<accession>A0AAV4CRG4</accession>
<gene>
    <name evidence="2" type="ORF">PoB_006097200</name>
</gene>
<dbReference type="AlphaFoldDB" id="A0AAV4CRG4"/>
<comment type="caution">
    <text evidence="2">The sequence shown here is derived from an EMBL/GenBank/DDBJ whole genome shotgun (WGS) entry which is preliminary data.</text>
</comment>
<reference evidence="2 3" key="1">
    <citation type="journal article" date="2021" name="Elife">
        <title>Chloroplast acquisition without the gene transfer in kleptoplastic sea slugs, Plakobranchus ocellatus.</title>
        <authorList>
            <person name="Maeda T."/>
            <person name="Takahashi S."/>
            <person name="Yoshida T."/>
            <person name="Shimamura S."/>
            <person name="Takaki Y."/>
            <person name="Nagai Y."/>
            <person name="Toyoda A."/>
            <person name="Suzuki Y."/>
            <person name="Arimoto A."/>
            <person name="Ishii H."/>
            <person name="Satoh N."/>
            <person name="Nishiyama T."/>
            <person name="Hasebe M."/>
            <person name="Maruyama T."/>
            <person name="Minagawa J."/>
            <person name="Obokata J."/>
            <person name="Shigenobu S."/>
        </authorList>
    </citation>
    <scope>NUCLEOTIDE SEQUENCE [LARGE SCALE GENOMIC DNA]</scope>
</reference>
<dbReference type="Proteomes" id="UP000735302">
    <property type="component" value="Unassembled WGS sequence"/>
</dbReference>
<keyword evidence="3" id="KW-1185">Reference proteome</keyword>
<keyword evidence="1" id="KW-0472">Membrane</keyword>
<protein>
    <submittedName>
        <fullName evidence="2">Glutamate receptor</fullName>
    </submittedName>
</protein>
<sequence>MIGPWVALVTGLVVFLVNGVYFNRRNILGLRNLKRLYDFPLYWFFQTVELHRYHSGRILRAAWGFFCVILFASYGALVTSNAAAPVERPVISRLEDVLALPEFAIGISPFNSRMVSVLSTAQPGTTFARVWQALLRCNKSDERTFDPDKTHHITKVLQGNYAFLGNVPDWLVPSFVDADSSDVRSLDLLYEQLHMAVPPNAFYKADLERAVRFAAEAGTIHAIIQQWVPPMQNVNKPNGERQTVVRLKRIKPLLTLVTCGVVLAALRVIGNEIVDGLTNQRNTQPRPWKPSILSDVRSVLQRGTSGLWRSAVQLSNDEGLPKFCEAFKANEYLQDLHRSDAMEIFRARARHTLPLLDRARHGWSTTTVCLLCWEREETVQHVLSKCLKLANVRRSE</sequence>
<organism evidence="2 3">
    <name type="scientific">Plakobranchus ocellatus</name>
    <dbReference type="NCBI Taxonomy" id="259542"/>
    <lineage>
        <taxon>Eukaryota</taxon>
        <taxon>Metazoa</taxon>
        <taxon>Spiralia</taxon>
        <taxon>Lophotrochozoa</taxon>
        <taxon>Mollusca</taxon>
        <taxon>Gastropoda</taxon>
        <taxon>Heterobranchia</taxon>
        <taxon>Euthyneura</taxon>
        <taxon>Panpulmonata</taxon>
        <taxon>Sacoglossa</taxon>
        <taxon>Placobranchoidea</taxon>
        <taxon>Plakobranchidae</taxon>
        <taxon>Plakobranchus</taxon>
    </lineage>
</organism>
<keyword evidence="2" id="KW-0675">Receptor</keyword>
<keyword evidence="1" id="KW-0812">Transmembrane</keyword>